<name>A0A383BYU3_9ZZZZ</name>
<proteinExistence type="predicted"/>
<protein>
    <submittedName>
        <fullName evidence="1">Uncharacterized protein</fullName>
    </submittedName>
</protein>
<gene>
    <name evidence="1" type="ORF">METZ01_LOCUS477843</name>
</gene>
<dbReference type="EMBL" id="UINC01204319">
    <property type="protein sequence ID" value="SVE24989.1"/>
    <property type="molecule type" value="Genomic_DNA"/>
</dbReference>
<sequence>MKINKSFIIWLLLVVFWNFGFPGAGPAYDVLVAVLLSLSIKILEKNI</sequence>
<reference evidence="1" key="1">
    <citation type="submission" date="2018-05" db="EMBL/GenBank/DDBJ databases">
        <authorList>
            <person name="Lanie J.A."/>
            <person name="Ng W.-L."/>
            <person name="Kazmierczak K.M."/>
            <person name="Andrzejewski T.M."/>
            <person name="Davidsen T.M."/>
            <person name="Wayne K.J."/>
            <person name="Tettelin H."/>
            <person name="Glass J.I."/>
            <person name="Rusch D."/>
            <person name="Podicherti R."/>
            <person name="Tsui H.-C.T."/>
            <person name="Winkler M.E."/>
        </authorList>
    </citation>
    <scope>NUCLEOTIDE SEQUENCE</scope>
</reference>
<organism evidence="1">
    <name type="scientific">marine metagenome</name>
    <dbReference type="NCBI Taxonomy" id="408172"/>
    <lineage>
        <taxon>unclassified sequences</taxon>
        <taxon>metagenomes</taxon>
        <taxon>ecological metagenomes</taxon>
    </lineage>
</organism>
<evidence type="ECO:0000313" key="1">
    <source>
        <dbReference type="EMBL" id="SVE24989.1"/>
    </source>
</evidence>
<accession>A0A383BYU3</accession>
<dbReference type="AlphaFoldDB" id="A0A383BYU3"/>